<dbReference type="PANTHER" id="PTHR42951">
    <property type="entry name" value="METALLO-BETA-LACTAMASE DOMAIN-CONTAINING"/>
    <property type="match status" value="1"/>
</dbReference>
<comment type="caution">
    <text evidence="2">The sequence shown here is derived from an EMBL/GenBank/DDBJ whole genome shotgun (WGS) entry which is preliminary data.</text>
</comment>
<dbReference type="CDD" id="cd16282">
    <property type="entry name" value="metallo-hydrolase-like_MBL-fold"/>
    <property type="match status" value="1"/>
</dbReference>
<dbReference type="Gene3D" id="3.60.15.10">
    <property type="entry name" value="Ribonuclease Z/Hydroxyacylglutathione hydrolase-like"/>
    <property type="match status" value="1"/>
</dbReference>
<feature type="domain" description="Metallo-beta-lactamase" evidence="1">
    <location>
        <begin position="43"/>
        <end position="227"/>
    </location>
</feature>
<dbReference type="InterPro" id="IPR001279">
    <property type="entry name" value="Metallo-B-lactamas"/>
</dbReference>
<dbReference type="InterPro" id="IPR050855">
    <property type="entry name" value="NDM-1-like"/>
</dbReference>
<keyword evidence="3" id="KW-1185">Reference proteome</keyword>
<dbReference type="InterPro" id="IPR036866">
    <property type="entry name" value="RibonucZ/Hydroxyglut_hydro"/>
</dbReference>
<accession>A0A326U3N7</accession>
<reference evidence="2 3" key="1">
    <citation type="submission" date="2018-06" db="EMBL/GenBank/DDBJ databases">
        <title>Genomic Encyclopedia of Archaeal and Bacterial Type Strains, Phase II (KMG-II): from individual species to whole genera.</title>
        <authorList>
            <person name="Goeker M."/>
        </authorList>
    </citation>
    <scope>NUCLEOTIDE SEQUENCE [LARGE SCALE GENOMIC DNA]</scope>
    <source>
        <strain evidence="2 3">ATCC BAA-1881</strain>
    </source>
</reference>
<evidence type="ECO:0000313" key="2">
    <source>
        <dbReference type="EMBL" id="PZW25383.1"/>
    </source>
</evidence>
<proteinExistence type="predicted"/>
<gene>
    <name evidence="2" type="ORF">EI42_04227</name>
</gene>
<dbReference type="PANTHER" id="PTHR42951:SF4">
    <property type="entry name" value="ACYL-COENZYME A THIOESTERASE MBLAC2"/>
    <property type="match status" value="1"/>
</dbReference>
<dbReference type="RefSeq" id="WP_211326283.1">
    <property type="nucleotide sequence ID" value="NZ_QKUF01000018.1"/>
</dbReference>
<evidence type="ECO:0000313" key="3">
    <source>
        <dbReference type="Proteomes" id="UP000248806"/>
    </source>
</evidence>
<dbReference type="SMART" id="SM00849">
    <property type="entry name" value="Lactamase_B"/>
    <property type="match status" value="1"/>
</dbReference>
<dbReference type="Proteomes" id="UP000248806">
    <property type="component" value="Unassembled WGS sequence"/>
</dbReference>
<evidence type="ECO:0000259" key="1">
    <source>
        <dbReference type="SMART" id="SM00849"/>
    </source>
</evidence>
<dbReference type="GO" id="GO:0016787">
    <property type="term" value="F:hydrolase activity"/>
    <property type="evidence" value="ECO:0007669"/>
    <property type="project" value="UniProtKB-KW"/>
</dbReference>
<name>A0A326U3N7_THEHA</name>
<protein>
    <submittedName>
        <fullName evidence="2">Glyoxylase-like metal-dependent hydrolase (Beta-lactamase superfamily II)</fullName>
    </submittedName>
</protein>
<dbReference type="SUPFAM" id="SSF56281">
    <property type="entry name" value="Metallo-hydrolase/oxidoreductase"/>
    <property type="match status" value="1"/>
</dbReference>
<dbReference type="Pfam" id="PF00753">
    <property type="entry name" value="Lactamase_B"/>
    <property type="match status" value="1"/>
</dbReference>
<dbReference type="AlphaFoldDB" id="A0A326U3N7"/>
<sequence length="314" mass="36197">MSKEDDTMLAKRGFVPVVGLIDDDRVRVFRSSFSKDGETENLFVYGFVLLTERYVVICDTLLGPEDMETELEQVREYLRGRRLLIINSHADWDHTWGNGYFRGTFLAPVIAHERCRERMLSAEAQEALREYQQQFACFHNVELVPPTLTFSDRMTINCDDMTLELFHAPGHQPDHIAVWIPEIRLLLAFDAVEDPFPSLADAESVPVMFATLERLQALQPAHMLCCHGEKNDPALITRNLAYFQELERRCQQVLAQQQVDEQTLEDAVRSVHFPYEEAIAGGSEQISHGYYNEAHTRNIRLMVQYLMGQKKQTD</sequence>
<dbReference type="EMBL" id="QKUF01000018">
    <property type="protein sequence ID" value="PZW25383.1"/>
    <property type="molecule type" value="Genomic_DNA"/>
</dbReference>
<organism evidence="2 3">
    <name type="scientific">Thermosporothrix hazakensis</name>
    <dbReference type="NCBI Taxonomy" id="644383"/>
    <lineage>
        <taxon>Bacteria</taxon>
        <taxon>Bacillati</taxon>
        <taxon>Chloroflexota</taxon>
        <taxon>Ktedonobacteria</taxon>
        <taxon>Ktedonobacterales</taxon>
        <taxon>Thermosporotrichaceae</taxon>
        <taxon>Thermosporothrix</taxon>
    </lineage>
</organism>
<keyword evidence="2" id="KW-0378">Hydrolase</keyword>